<protein>
    <submittedName>
        <fullName evidence="4">Putative transposase</fullName>
    </submittedName>
</protein>
<reference evidence="4 5" key="2">
    <citation type="submission" date="2011-11" db="EMBL/GenBank/DDBJ databases">
        <authorList>
            <consortium name="US DOE Joint Genome Institute"/>
            <person name="Lucas S."/>
            <person name="Han J."/>
            <person name="Lapidus A."/>
            <person name="Cheng J.-F."/>
            <person name="Goodwin L."/>
            <person name="Pitluck S."/>
            <person name="Peters L."/>
            <person name="Ovchinnikova G."/>
            <person name="Zhang X."/>
            <person name="Detter J.C."/>
            <person name="Han C."/>
            <person name="Tapia R."/>
            <person name="Land M."/>
            <person name="Hauser L."/>
            <person name="Kyrpides N."/>
            <person name="Ivanova N."/>
            <person name="Pagani I."/>
            <person name="Vogl K."/>
            <person name="Liu Z."/>
            <person name="Overmann J."/>
            <person name="Frigaard N.-U."/>
            <person name="Bryant D."/>
            <person name="Woyke T."/>
        </authorList>
    </citation>
    <scope>NUCLEOTIDE SEQUENCE [LARGE SCALE GENOMIC DNA]</scope>
    <source>
        <strain evidence="4 5">970</strain>
    </source>
</reference>
<feature type="region of interest" description="Disordered" evidence="1">
    <location>
        <begin position="350"/>
        <end position="370"/>
    </location>
</feature>
<dbReference type="Pfam" id="PF04986">
    <property type="entry name" value="Y2_Tnp"/>
    <property type="match status" value="1"/>
</dbReference>
<evidence type="ECO:0000313" key="4">
    <source>
        <dbReference type="EMBL" id="EIC19603.1"/>
    </source>
</evidence>
<dbReference type="GO" id="GO:0003677">
    <property type="term" value="F:DNA binding"/>
    <property type="evidence" value="ECO:0007669"/>
    <property type="project" value="InterPro"/>
</dbReference>
<organism evidence="4 5">
    <name type="scientific">Thiorhodovibrio frisius</name>
    <dbReference type="NCBI Taxonomy" id="631362"/>
    <lineage>
        <taxon>Bacteria</taxon>
        <taxon>Pseudomonadati</taxon>
        <taxon>Pseudomonadota</taxon>
        <taxon>Gammaproteobacteria</taxon>
        <taxon>Chromatiales</taxon>
        <taxon>Chromatiaceae</taxon>
        <taxon>Thiorhodovibrio</taxon>
    </lineage>
</organism>
<gene>
    <name evidence="4" type="ORF">Thi970DRAFT_03186</name>
</gene>
<feature type="region of interest" description="Disordered" evidence="1">
    <location>
        <begin position="419"/>
        <end position="453"/>
    </location>
</feature>
<feature type="domain" description="Transposase IS801/IS1294" evidence="2">
    <location>
        <begin position="159"/>
        <end position="337"/>
    </location>
</feature>
<evidence type="ECO:0000256" key="1">
    <source>
        <dbReference type="SAM" id="MobiDB-lite"/>
    </source>
</evidence>
<dbReference type="PANTHER" id="PTHR37023">
    <property type="entry name" value="TRANSPOSASE"/>
    <property type="match status" value="1"/>
</dbReference>
<name>H8Z636_9GAMM</name>
<sequence>MVAYRRRCPEHTALYQIVQQHLESFLALAREEDWGAPRVPTYVEREFRRYLECGILAFGFARARCPDCGHDFLVAFSCKGRGVCPSCNARRMAETAAHLVDHVIPPLPVRQWVLSVPKRLRWYLEREPRALSAVLKILMRVIEAHLRRSSSANAQARFGAVSFIHRFGSSLNRHVHCHCCVIDGVFEPVEQEGDVSQSLHFHPAAELTADDLAIISERVRVRVLRWFARHGLIEPNDVREMLAWDNSGFSLDAEVRIAAQDRAGLERLLRYCARPPFALERLELIDGERVIYRLPKPLRDGTTVLTLTPLEFIDHLAALIPPPRRHRHRYHGVLAPNSPWRAEATAYGRDLSDEPHETPEVATTKPAAPPRSPARYLWVMLLARLFESLPLTCPNCGADMRLIAFITEAAPIGQILTHIGEPPRPPPIAPARGPPAWDDAPEPAPDWDDFAQPEPEFEFDQRVAW</sequence>
<evidence type="ECO:0000259" key="3">
    <source>
        <dbReference type="Pfam" id="PF14319"/>
    </source>
</evidence>
<dbReference type="GO" id="GO:0006313">
    <property type="term" value="P:DNA transposition"/>
    <property type="evidence" value="ECO:0007669"/>
    <property type="project" value="InterPro"/>
</dbReference>
<reference evidence="5" key="1">
    <citation type="submission" date="2011-06" db="EMBL/GenBank/DDBJ databases">
        <authorList>
            <consortium name="US DOE Joint Genome Institute (JGI-PGF)"/>
            <person name="Lucas S."/>
            <person name="Han J."/>
            <person name="Lapidus A."/>
            <person name="Cheng J.-F."/>
            <person name="Goodwin L."/>
            <person name="Pitluck S."/>
            <person name="Peters L."/>
            <person name="Land M.L."/>
            <person name="Hauser L."/>
            <person name="Vogl K."/>
            <person name="Liu Z."/>
            <person name="Overmann J."/>
            <person name="Frigaard N.-U."/>
            <person name="Bryant D.A."/>
            <person name="Woyke T.J."/>
        </authorList>
    </citation>
    <scope>NUCLEOTIDE SEQUENCE [LARGE SCALE GENOMIC DNA]</scope>
    <source>
        <strain evidence="5">970</strain>
    </source>
</reference>
<evidence type="ECO:0000259" key="2">
    <source>
        <dbReference type="Pfam" id="PF04986"/>
    </source>
</evidence>
<feature type="compositionally biased region" description="Pro residues" evidence="1">
    <location>
        <begin position="422"/>
        <end position="433"/>
    </location>
</feature>
<keyword evidence="5" id="KW-1185">Reference proteome</keyword>
<dbReference type="InterPro" id="IPR026889">
    <property type="entry name" value="Zn_Tnp"/>
</dbReference>
<dbReference type="Pfam" id="PF14319">
    <property type="entry name" value="Zn_Tnp_IS91"/>
    <property type="match status" value="1"/>
</dbReference>
<feature type="compositionally biased region" description="Basic and acidic residues" evidence="1">
    <location>
        <begin position="350"/>
        <end position="359"/>
    </location>
</feature>
<dbReference type="InterPro" id="IPR007069">
    <property type="entry name" value="Transposase_32"/>
</dbReference>
<dbReference type="eggNOG" id="COG0399">
    <property type="taxonomic scope" value="Bacteria"/>
</dbReference>
<proteinExistence type="predicted"/>
<dbReference type="PANTHER" id="PTHR37023:SF1">
    <property type="entry name" value="ISSOD25 TRANSPOSASE TNPA_ISSOD25"/>
    <property type="match status" value="1"/>
</dbReference>
<dbReference type="AlphaFoldDB" id="H8Z636"/>
<dbReference type="HOGENOM" id="CLU_035495_3_0_6"/>
<dbReference type="GO" id="GO:0004803">
    <property type="term" value="F:transposase activity"/>
    <property type="evidence" value="ECO:0007669"/>
    <property type="project" value="InterPro"/>
</dbReference>
<accession>H8Z636</accession>
<feature type="compositionally biased region" description="Acidic residues" evidence="1">
    <location>
        <begin position="439"/>
        <end position="453"/>
    </location>
</feature>
<feature type="domain" description="Transposase zinc-binding" evidence="3">
    <location>
        <begin position="19"/>
        <end position="116"/>
    </location>
</feature>
<evidence type="ECO:0000313" key="5">
    <source>
        <dbReference type="Proteomes" id="UP000002964"/>
    </source>
</evidence>
<dbReference type="NCBIfam" id="NF033538">
    <property type="entry name" value="transpos_IS91"/>
    <property type="match status" value="1"/>
</dbReference>
<dbReference type="Proteomes" id="UP000002964">
    <property type="component" value="Unassembled WGS sequence"/>
</dbReference>
<dbReference type="STRING" id="631362.Thi970DRAFT_03186"/>
<dbReference type="InterPro" id="IPR054832">
    <property type="entry name" value="transpos_IS91"/>
</dbReference>
<dbReference type="EMBL" id="JH603170">
    <property type="protein sequence ID" value="EIC19603.1"/>
    <property type="molecule type" value="Genomic_DNA"/>
</dbReference>